<accession>A0A975ZQ57</accession>
<dbReference type="PANTHER" id="PTHR43685">
    <property type="entry name" value="GLYCOSYLTRANSFERASE"/>
    <property type="match status" value="1"/>
</dbReference>
<organism evidence="3 4">
    <name type="scientific">Marinovum algicola</name>
    <dbReference type="NCBI Taxonomy" id="42444"/>
    <lineage>
        <taxon>Bacteria</taxon>
        <taxon>Pseudomonadati</taxon>
        <taxon>Pseudomonadota</taxon>
        <taxon>Alphaproteobacteria</taxon>
        <taxon>Rhodobacterales</taxon>
        <taxon>Roseobacteraceae</taxon>
        <taxon>Marinovum</taxon>
    </lineage>
</organism>
<dbReference type="CDD" id="cd00761">
    <property type="entry name" value="Glyco_tranf_GTA_type"/>
    <property type="match status" value="1"/>
</dbReference>
<feature type="region of interest" description="Disordered" evidence="1">
    <location>
        <begin position="264"/>
        <end position="283"/>
    </location>
</feature>
<dbReference type="InterPro" id="IPR001173">
    <property type="entry name" value="Glyco_trans_2-like"/>
</dbReference>
<protein>
    <submittedName>
        <fullName evidence="3">Glycosyltransferase involved in cell wall bisynthesis</fullName>
    </submittedName>
</protein>
<dbReference type="AlphaFoldDB" id="A0A975ZQ57"/>
<dbReference type="EMBL" id="FNYY01000018">
    <property type="protein sequence ID" value="SEK01527.1"/>
    <property type="molecule type" value="Genomic_DNA"/>
</dbReference>
<dbReference type="InterPro" id="IPR029044">
    <property type="entry name" value="Nucleotide-diphossugar_trans"/>
</dbReference>
<evidence type="ECO:0000313" key="4">
    <source>
        <dbReference type="Proteomes" id="UP000182932"/>
    </source>
</evidence>
<dbReference type="SUPFAM" id="SSF53448">
    <property type="entry name" value="Nucleotide-diphospho-sugar transferases"/>
    <property type="match status" value="1"/>
</dbReference>
<evidence type="ECO:0000256" key="1">
    <source>
        <dbReference type="SAM" id="MobiDB-lite"/>
    </source>
</evidence>
<keyword evidence="4" id="KW-1185">Reference proteome</keyword>
<dbReference type="Gene3D" id="3.90.550.10">
    <property type="entry name" value="Spore Coat Polysaccharide Biosynthesis Protein SpsA, Chain A"/>
    <property type="match status" value="1"/>
</dbReference>
<feature type="domain" description="Glycosyltransferase 2-like" evidence="2">
    <location>
        <begin position="39"/>
        <end position="166"/>
    </location>
</feature>
<proteinExistence type="predicted"/>
<dbReference type="PANTHER" id="PTHR43685:SF2">
    <property type="entry name" value="GLYCOSYLTRANSFERASE 2-LIKE DOMAIN-CONTAINING PROTEIN"/>
    <property type="match status" value="1"/>
</dbReference>
<name>A0A975ZQ57_9RHOB</name>
<dbReference type="Pfam" id="PF00535">
    <property type="entry name" value="Glycos_transf_2"/>
    <property type="match status" value="1"/>
</dbReference>
<evidence type="ECO:0000313" key="3">
    <source>
        <dbReference type="EMBL" id="SEK01527.1"/>
    </source>
</evidence>
<evidence type="ECO:0000259" key="2">
    <source>
        <dbReference type="Pfam" id="PF00535"/>
    </source>
</evidence>
<reference evidence="3 4" key="1">
    <citation type="submission" date="2016-10" db="EMBL/GenBank/DDBJ databases">
        <authorList>
            <person name="Varghese N."/>
            <person name="Submissions S."/>
        </authorList>
    </citation>
    <scope>NUCLEOTIDE SEQUENCE [LARGE SCALE GENOMIC DNA]</scope>
    <source>
        <strain evidence="3 4">FF3</strain>
    </source>
</reference>
<dbReference type="Proteomes" id="UP000182932">
    <property type="component" value="Unassembled WGS sequence"/>
</dbReference>
<sequence>MPPVPRNIAVEPAIRRRPRTEVAQHSKRTDGPGKLATVSIVIPTFNRAAPAVAAVTAALAQSHPRTVVIVIDDGSTDGTRKAMSRFFDKDRLVYVRLARNMGAAAARNVGILMSATDAVTFHDSDDIPHREKVLRQARLLGDPLDTVQPIRKWTRKNRVGAVLTHHELLLADGCRVAIRRALPLTEDFGPDLQQVSGVPGDWTHVNAGLFHRGVFERLGGFSDGIDGARAFCNRLIRAGEELRVIPEILLTKIESPETLTKPAVPGHVDAGHAQAAQRRTGQPERVPIDLPDLEIAEIVNPGRCGVSRALSTPATRGRLMTALSRGAVRVA</sequence>
<comment type="caution">
    <text evidence="3">The sequence shown here is derived from an EMBL/GenBank/DDBJ whole genome shotgun (WGS) entry which is preliminary data.</text>
</comment>
<dbReference type="InterPro" id="IPR050834">
    <property type="entry name" value="Glycosyltransf_2"/>
</dbReference>
<gene>
    <name evidence="3" type="ORF">SAMN04487940_11877</name>
</gene>